<organism evidence="1">
    <name type="scientific">gut metagenome</name>
    <dbReference type="NCBI Taxonomy" id="749906"/>
    <lineage>
        <taxon>unclassified sequences</taxon>
        <taxon>metagenomes</taxon>
        <taxon>organismal metagenomes</taxon>
    </lineage>
</organism>
<protein>
    <submittedName>
        <fullName evidence="1">Uncharacterized protein</fullName>
    </submittedName>
</protein>
<proteinExistence type="predicted"/>
<comment type="caution">
    <text evidence="1">The sequence shown here is derived from an EMBL/GenBank/DDBJ whole genome shotgun (WGS) entry which is preliminary data.</text>
</comment>
<gene>
    <name evidence="1" type="ORF">EVA_20762</name>
</gene>
<evidence type="ECO:0000313" key="1">
    <source>
        <dbReference type="EMBL" id="EJW91131.1"/>
    </source>
</evidence>
<reference evidence="1" key="1">
    <citation type="journal article" date="2012" name="PLoS ONE">
        <title>Gene sets for utilization of primary and secondary nutrition supplies in the distal gut of endangered iberian lynx.</title>
        <authorList>
            <person name="Alcaide M."/>
            <person name="Messina E."/>
            <person name="Richter M."/>
            <person name="Bargiela R."/>
            <person name="Peplies J."/>
            <person name="Huws S.A."/>
            <person name="Newbold C.J."/>
            <person name="Golyshin P.N."/>
            <person name="Simon M.A."/>
            <person name="Lopez G."/>
            <person name="Yakimov M.M."/>
            <person name="Ferrer M."/>
        </authorList>
    </citation>
    <scope>NUCLEOTIDE SEQUENCE</scope>
</reference>
<name>J9F8A5_9ZZZZ</name>
<dbReference type="EMBL" id="AMCI01008374">
    <property type="protein sequence ID" value="EJW91131.1"/>
    <property type="molecule type" value="Genomic_DNA"/>
</dbReference>
<dbReference type="AlphaFoldDB" id="J9F8A5"/>
<accession>J9F8A5</accession>
<feature type="non-terminal residue" evidence="1">
    <location>
        <position position="31"/>
    </location>
</feature>
<sequence>MILGRVFIGHSDTTLLYHETDNKYIIFMYLT</sequence>